<sequence length="115" mass="12556">MFKKIKNSNIYSILILVALLVFCCIFGLRNQLYTEGLTGSTSTGLKDYIYHSGTAHDSPPPPVVYPTCKPYQGTVWAFCGDKPIHGWGIGPEGQEKAIGNCNYAARNGKQWGACP</sequence>
<dbReference type="Proteomes" id="UP000203826">
    <property type="component" value="Segment"/>
</dbReference>
<keyword evidence="1" id="KW-1133">Transmembrane helix</keyword>
<gene>
    <name evidence="2" type="ORF">ceV_282</name>
</gene>
<name>A0A0N9QAL5_9VIRU</name>
<accession>A0A0N9QAL5</accession>
<reference evidence="2 3" key="1">
    <citation type="journal article" date="2015" name="Genome Announc.">
        <title>The 474-Kilobase-Pair Complete Genome Sequence of CeV-01B, a Virus Infecting Haptolina (Chrysochromulina) ericina (Prymnesiophyceae).</title>
        <authorList>
            <person name="Gallot-Lavallee L."/>
            <person name="Pagarete A."/>
            <person name="Legendre M."/>
            <person name="Santini S."/>
            <person name="Sandaa R.A."/>
            <person name="Himmelbauer H."/>
            <person name="Ogata H."/>
            <person name="Bratbak G."/>
            <person name="Claverie J.M."/>
        </authorList>
    </citation>
    <scope>NUCLEOTIDE SEQUENCE [LARGE SCALE GENOMIC DNA]</scope>
    <source>
        <strain evidence="2">CeV-01B</strain>
    </source>
</reference>
<feature type="transmembrane region" description="Helical" evidence="1">
    <location>
        <begin position="9"/>
        <end position="28"/>
    </location>
</feature>
<evidence type="ECO:0000313" key="3">
    <source>
        <dbReference type="Proteomes" id="UP000203826"/>
    </source>
</evidence>
<proteinExistence type="predicted"/>
<dbReference type="KEGG" id="vg:26049149"/>
<evidence type="ECO:0000313" key="2">
    <source>
        <dbReference type="EMBL" id="ALH23188.1"/>
    </source>
</evidence>
<keyword evidence="3" id="KW-1185">Reference proteome</keyword>
<dbReference type="EMBL" id="KT820662">
    <property type="protein sequence ID" value="ALH23188.1"/>
    <property type="molecule type" value="Genomic_DNA"/>
</dbReference>
<protein>
    <submittedName>
        <fullName evidence="2">Uncharacterized protein</fullName>
    </submittedName>
</protein>
<keyword evidence="1" id="KW-0812">Transmembrane</keyword>
<organism evidence="2 3">
    <name type="scientific">Chrysochromulina ericina virus CeV-01B</name>
    <dbReference type="NCBI Taxonomy" id="3070830"/>
    <lineage>
        <taxon>Viruses</taxon>
        <taxon>Varidnaviria</taxon>
        <taxon>Bamfordvirae</taxon>
        <taxon>Nucleocytoviricota</taxon>
        <taxon>Megaviricetes</taxon>
        <taxon>Imitervirales</taxon>
        <taxon>Mesomimiviridae</taxon>
        <taxon>Tethysvirus</taxon>
        <taxon>Tethysvirus raunefjordenense</taxon>
    </lineage>
</organism>
<keyword evidence="1" id="KW-0472">Membrane</keyword>
<evidence type="ECO:0000256" key="1">
    <source>
        <dbReference type="SAM" id="Phobius"/>
    </source>
</evidence>